<reference evidence="2 3" key="1">
    <citation type="journal article" date="2014" name="PLoS ONE">
        <title>High genetic diversity and adaptive potential of two simian hemorrhagic Fever viruses in a wild primate population.</title>
        <authorList>
            <person name="Bailey A.L."/>
            <person name="Lauck M."/>
            <person name="Weiler A."/>
            <person name="Sibley S.D."/>
            <person name="Dinis J.M."/>
            <person name="Bergman Z."/>
            <person name="Nelson C.W."/>
            <person name="Correll M."/>
            <person name="Gleicher M."/>
            <person name="Hyeroba D."/>
            <person name="Tumukunde A."/>
            <person name="Weny G."/>
            <person name="Chapman C."/>
            <person name="Kuhn J.H."/>
            <person name="Hughes A.L."/>
            <person name="Friedrich T.C."/>
            <person name="Goldberg T.L."/>
            <person name="O'Connor D.H."/>
        </authorList>
    </citation>
    <scope>NUCLEOTIDE SEQUENCE [LARGE SCALE GENOMIC DNA]</scope>
    <source>
        <strain evidence="2 3">SHFV-krc2</strain>
    </source>
</reference>
<keyword evidence="3" id="KW-1185">Reference proteome</keyword>
<feature type="transmembrane region" description="Helical" evidence="1">
    <location>
        <begin position="58"/>
        <end position="78"/>
    </location>
</feature>
<evidence type="ECO:0000313" key="2">
    <source>
        <dbReference type="EMBL" id="AHH54244.1"/>
    </source>
</evidence>
<evidence type="ECO:0000313" key="3">
    <source>
        <dbReference type="Proteomes" id="UP000201791"/>
    </source>
</evidence>
<protein>
    <submittedName>
        <fullName evidence="2">Nsp2TF protein</fullName>
    </submittedName>
</protein>
<proteinExistence type="predicted"/>
<name>X2D690_9NIDO</name>
<keyword evidence="1" id="KW-1133">Transmembrane helix</keyword>
<evidence type="ECO:0000256" key="1">
    <source>
        <dbReference type="SAM" id="Phobius"/>
    </source>
</evidence>
<feature type="transmembrane region" description="Helical" evidence="1">
    <location>
        <begin position="90"/>
        <end position="109"/>
    </location>
</feature>
<feature type="transmembrane region" description="Helical" evidence="1">
    <location>
        <begin position="16"/>
        <end position="38"/>
    </location>
</feature>
<keyword evidence="1" id="KW-0472">Membrane</keyword>
<keyword evidence="1" id="KW-0812">Transmembrane</keyword>
<organism evidence="2 3">
    <name type="scientific">Kibale red colobus virus 2</name>
    <dbReference type="NCBI Taxonomy" id="1936072"/>
    <lineage>
        <taxon>Viruses</taxon>
        <taxon>Riboviria</taxon>
        <taxon>Orthornavirae</taxon>
        <taxon>Pisuviricota</taxon>
        <taxon>Pisoniviricetes</taxon>
        <taxon>Nidovirales</taxon>
        <taxon>Arnidovirineae</taxon>
        <taxon>Arteriviridae</taxon>
        <taxon>Simarterivirinae</taxon>
        <taxon>Etaarterivirus</taxon>
        <taxon>Etaarterivirus ugarco</taxon>
        <taxon>Etaarterivirus ugarco 1</taxon>
    </lineage>
</organism>
<dbReference type="Proteomes" id="UP000201791">
    <property type="component" value="Segment"/>
</dbReference>
<feature type="transmembrane region" description="Helical" evidence="1">
    <location>
        <begin position="174"/>
        <end position="194"/>
    </location>
</feature>
<feature type="transmembrane region" description="Helical" evidence="1">
    <location>
        <begin position="121"/>
        <end position="142"/>
    </location>
</feature>
<dbReference type="GeneID" id="32707926"/>
<feature type="transmembrane region" description="Helical" evidence="1">
    <location>
        <begin position="148"/>
        <end position="167"/>
    </location>
</feature>
<dbReference type="EMBL" id="KC787658">
    <property type="protein sequence ID" value="AHH54244.1"/>
    <property type="molecule type" value="Genomic_RNA"/>
</dbReference>
<dbReference type="KEGG" id="vg:32707926"/>
<sequence>LASNPISWLFCAHQALVFRCLFWCLVTSFCSWLVSLHWRQAYGPYQLRPEPGFWQEDIDLCAPLLLLCCAFCVSLLSFQRLRVFANLMDLIAVIASPLWLIVSVALSFVTSALDRERVYCYSPALCITLNLLPVCCMLFYLSLTWLCSAASCLIIGYAYAATGVAFGKPQKRSCLRLFLSAASLALRFWIYVIVSPDPQWTSSSKPLGGAAAIPDASILL</sequence>
<accession>X2D690</accession>
<dbReference type="RefSeq" id="YP_009362005.1">
    <property type="nucleotide sequence ID" value="NC_034455.1"/>
</dbReference>
<feature type="non-terminal residue" evidence="2">
    <location>
        <position position="1"/>
    </location>
</feature>